<dbReference type="eggNOG" id="COG1358">
    <property type="taxonomic scope" value="Bacteria"/>
</dbReference>
<dbReference type="NCBIfam" id="NF005825">
    <property type="entry name" value="PRK07714.1"/>
    <property type="match status" value="1"/>
</dbReference>
<dbReference type="KEGG" id="axl:AXY_14590"/>
<name>K0J4G3_AMPXN</name>
<dbReference type="InterPro" id="IPR029064">
    <property type="entry name" value="Ribosomal_eL30-like_sf"/>
</dbReference>
<dbReference type="SUPFAM" id="SSF55315">
    <property type="entry name" value="L30e-like"/>
    <property type="match status" value="1"/>
</dbReference>
<dbReference type="Pfam" id="PF01248">
    <property type="entry name" value="Ribosomal_L7Ae"/>
    <property type="match status" value="1"/>
</dbReference>
<dbReference type="Proteomes" id="UP000006294">
    <property type="component" value="Chromosome"/>
</dbReference>
<dbReference type="AlphaFoldDB" id="K0J4G3"/>
<dbReference type="HOGENOM" id="CLU_157804_4_0_9"/>
<organism evidence="2 3">
    <name type="scientific">Amphibacillus xylanus (strain ATCC 51415 / DSM 6626 / JCM 7361 / LMG 17667 / NBRC 15112 / Ep01)</name>
    <dbReference type="NCBI Taxonomy" id="698758"/>
    <lineage>
        <taxon>Bacteria</taxon>
        <taxon>Bacillati</taxon>
        <taxon>Bacillota</taxon>
        <taxon>Bacilli</taxon>
        <taxon>Bacillales</taxon>
        <taxon>Bacillaceae</taxon>
        <taxon>Amphibacillus</taxon>
    </lineage>
</organism>
<protein>
    <recommendedName>
        <fullName evidence="1">Ribosomal protein eL8/eL30/eS12/Gadd45 domain-containing protein</fullName>
    </recommendedName>
</protein>
<accession>K0J4G3</accession>
<feature type="domain" description="Ribosomal protein eL8/eL30/eS12/Gadd45" evidence="1">
    <location>
        <begin position="9"/>
        <end position="98"/>
    </location>
</feature>
<keyword evidence="3" id="KW-1185">Reference proteome</keyword>
<gene>
    <name evidence="2" type="ordered locus">AXY_14590</name>
</gene>
<dbReference type="STRING" id="698758.AXY_14590"/>
<dbReference type="EMBL" id="AP012050">
    <property type="protein sequence ID" value="BAM47591.1"/>
    <property type="molecule type" value="Genomic_DNA"/>
</dbReference>
<dbReference type="Gene3D" id="3.30.1330.30">
    <property type="match status" value="1"/>
</dbReference>
<sequence length="104" mass="11679">MKALSNEQKVLNLIGLATRARKVSIGEDQIIKDIKSGRTKLLLLASDIGYQTHKKMTDKCQYYRVPYRTIMDRDKLSHAIGKSGRVAIAITDEGFAKKINSLLD</sequence>
<evidence type="ECO:0000313" key="2">
    <source>
        <dbReference type="EMBL" id="BAM47591.1"/>
    </source>
</evidence>
<evidence type="ECO:0000313" key="3">
    <source>
        <dbReference type="Proteomes" id="UP000006294"/>
    </source>
</evidence>
<evidence type="ECO:0000259" key="1">
    <source>
        <dbReference type="Pfam" id="PF01248"/>
    </source>
</evidence>
<reference evidence="2 3" key="1">
    <citation type="submission" date="2011-01" db="EMBL/GenBank/DDBJ databases">
        <title>Whole genome sequence of Amphibacillus xylinus NBRC 15112.</title>
        <authorList>
            <person name="Nakazawa H."/>
            <person name="Katano Y."/>
            <person name="Nakamura S."/>
            <person name="Sasagawa M."/>
            <person name="Fukada J."/>
            <person name="Arai T."/>
            <person name="Sasakura N."/>
            <person name="Mochizuki D."/>
            <person name="Hosoyama A."/>
            <person name="Harada K."/>
            <person name="Horikawa H."/>
            <person name="Kato Y."/>
            <person name="Harada T."/>
            <person name="Sasaki K."/>
            <person name="Sekiguchi M."/>
            <person name="Hodoyama M."/>
            <person name="Nishiko R."/>
            <person name="Narita H."/>
            <person name="Hanamaki A."/>
            <person name="Hata C."/>
            <person name="Konno Y."/>
            <person name="Niimura Y."/>
            <person name="Yamazaki S."/>
            <person name="Fujita N."/>
        </authorList>
    </citation>
    <scope>NUCLEOTIDE SEQUENCE [LARGE SCALE GENOMIC DNA]</scope>
    <source>
        <strain evidence="3">ATCC 51415 / DSM 6626 / JCM 7361 / LMG 17667 / NBRC 15112 / Ep01</strain>
    </source>
</reference>
<dbReference type="RefSeq" id="WP_015010190.1">
    <property type="nucleotide sequence ID" value="NC_018704.1"/>
</dbReference>
<dbReference type="InterPro" id="IPR004038">
    <property type="entry name" value="Ribosomal_eL8/eL30/eS12/Gad45"/>
</dbReference>
<proteinExistence type="predicted"/>